<feature type="region of interest" description="Disordered" evidence="1">
    <location>
        <begin position="287"/>
        <end position="334"/>
    </location>
</feature>
<dbReference type="VEuPathDB" id="FungiDB:GGTG_06785"/>
<feature type="compositionally biased region" description="Low complexity" evidence="1">
    <location>
        <begin position="406"/>
        <end position="417"/>
    </location>
</feature>
<dbReference type="Proteomes" id="UP000006039">
    <property type="component" value="Unassembled WGS sequence"/>
</dbReference>
<feature type="region of interest" description="Disordered" evidence="1">
    <location>
        <begin position="375"/>
        <end position="464"/>
    </location>
</feature>
<keyword evidence="5" id="KW-1185">Reference proteome</keyword>
<accession>J3NZT8</accession>
<protein>
    <recommendedName>
        <fullName evidence="2">DUF2293 domain-containing protein</fullName>
    </recommendedName>
</protein>
<name>J3NZT8_GAET3</name>
<feature type="compositionally biased region" description="Acidic residues" evidence="1">
    <location>
        <begin position="288"/>
        <end position="308"/>
    </location>
</feature>
<reference evidence="4" key="5">
    <citation type="submission" date="2018-04" db="UniProtKB">
        <authorList>
            <consortium name="EnsemblFungi"/>
        </authorList>
    </citation>
    <scope>IDENTIFICATION</scope>
    <source>
        <strain evidence="4">R3-111a-1</strain>
    </source>
</reference>
<feature type="compositionally biased region" description="Basic and acidic residues" evidence="1">
    <location>
        <begin position="382"/>
        <end position="393"/>
    </location>
</feature>
<reference evidence="3" key="3">
    <citation type="submission" date="2010-09" db="EMBL/GenBank/DDBJ databases">
        <title>Annotation of Gaeumannomyces graminis var. tritici R3-111a-1.</title>
        <authorList>
            <consortium name="The Broad Institute Genome Sequencing Platform"/>
            <person name="Ma L.-J."/>
            <person name="Dead R."/>
            <person name="Young S.K."/>
            <person name="Zeng Q."/>
            <person name="Gargeya S."/>
            <person name="Fitzgerald M."/>
            <person name="Haas B."/>
            <person name="Abouelleil A."/>
            <person name="Alvarado L."/>
            <person name="Arachchi H.M."/>
            <person name="Berlin A."/>
            <person name="Brown A."/>
            <person name="Chapman S.B."/>
            <person name="Chen Z."/>
            <person name="Dunbar C."/>
            <person name="Freedman E."/>
            <person name="Gearin G."/>
            <person name="Gellesch M."/>
            <person name="Goldberg J."/>
            <person name="Griggs A."/>
            <person name="Gujja S."/>
            <person name="Heiman D."/>
            <person name="Howarth C."/>
            <person name="Larson L."/>
            <person name="Lui A."/>
            <person name="MacDonald P.J.P."/>
            <person name="Mehta T."/>
            <person name="Montmayeur A."/>
            <person name="Murphy C."/>
            <person name="Neiman D."/>
            <person name="Pearson M."/>
            <person name="Priest M."/>
            <person name="Roberts A."/>
            <person name="Saif S."/>
            <person name="Shea T."/>
            <person name="Shenoy N."/>
            <person name="Sisk P."/>
            <person name="Stolte C."/>
            <person name="Sykes S."/>
            <person name="Yandava C."/>
            <person name="Wortman J."/>
            <person name="Nusbaum C."/>
            <person name="Birren B."/>
        </authorList>
    </citation>
    <scope>NUCLEOTIDE SEQUENCE</scope>
    <source>
        <strain evidence="3">R3-111a-1</strain>
    </source>
</reference>
<dbReference type="OrthoDB" id="5288828at2759"/>
<dbReference type="InterPro" id="IPR018744">
    <property type="entry name" value="DUF2293"/>
</dbReference>
<reference evidence="5" key="1">
    <citation type="submission" date="2010-07" db="EMBL/GenBank/DDBJ databases">
        <title>The genome sequence of Gaeumannomyces graminis var. tritici strain R3-111a-1.</title>
        <authorList>
            <consortium name="The Broad Institute Genome Sequencing Platform"/>
            <person name="Ma L.-J."/>
            <person name="Dead R."/>
            <person name="Young S."/>
            <person name="Zeng Q."/>
            <person name="Koehrsen M."/>
            <person name="Alvarado L."/>
            <person name="Berlin A."/>
            <person name="Chapman S.B."/>
            <person name="Chen Z."/>
            <person name="Freedman E."/>
            <person name="Gellesch M."/>
            <person name="Goldberg J."/>
            <person name="Griggs A."/>
            <person name="Gujja S."/>
            <person name="Heilman E.R."/>
            <person name="Heiman D."/>
            <person name="Hepburn T."/>
            <person name="Howarth C."/>
            <person name="Jen D."/>
            <person name="Larson L."/>
            <person name="Mehta T."/>
            <person name="Neiman D."/>
            <person name="Pearson M."/>
            <person name="Roberts A."/>
            <person name="Saif S."/>
            <person name="Shea T."/>
            <person name="Shenoy N."/>
            <person name="Sisk P."/>
            <person name="Stolte C."/>
            <person name="Sykes S."/>
            <person name="Walk T."/>
            <person name="White J."/>
            <person name="Yandava C."/>
            <person name="Haas B."/>
            <person name="Nusbaum C."/>
            <person name="Birren B."/>
        </authorList>
    </citation>
    <scope>NUCLEOTIDE SEQUENCE [LARGE SCALE GENOMIC DNA]</scope>
    <source>
        <strain evidence="5">R3-111a-1</strain>
    </source>
</reference>
<dbReference type="PANTHER" id="PTHR38113">
    <property type="match status" value="1"/>
</dbReference>
<dbReference type="eggNOG" id="ENOG502SQ7Q">
    <property type="taxonomic scope" value="Eukaryota"/>
</dbReference>
<evidence type="ECO:0000256" key="1">
    <source>
        <dbReference type="SAM" id="MobiDB-lite"/>
    </source>
</evidence>
<evidence type="ECO:0000313" key="3">
    <source>
        <dbReference type="EMBL" id="EJT76871.1"/>
    </source>
</evidence>
<organism evidence="3">
    <name type="scientific">Gaeumannomyces tritici (strain R3-111a-1)</name>
    <name type="common">Wheat and barley take-all root rot fungus</name>
    <name type="synonym">Gaeumannomyces graminis var. tritici</name>
    <dbReference type="NCBI Taxonomy" id="644352"/>
    <lineage>
        <taxon>Eukaryota</taxon>
        <taxon>Fungi</taxon>
        <taxon>Dikarya</taxon>
        <taxon>Ascomycota</taxon>
        <taxon>Pezizomycotina</taxon>
        <taxon>Sordariomycetes</taxon>
        <taxon>Sordariomycetidae</taxon>
        <taxon>Magnaporthales</taxon>
        <taxon>Magnaporthaceae</taxon>
        <taxon>Gaeumannomyces</taxon>
    </lineage>
</organism>
<reference evidence="3" key="2">
    <citation type="submission" date="2010-07" db="EMBL/GenBank/DDBJ databases">
        <authorList>
            <consortium name="The Broad Institute Genome Sequencing Platform"/>
            <consortium name="Broad Institute Genome Sequencing Center for Infectious Disease"/>
            <person name="Ma L.-J."/>
            <person name="Dead R."/>
            <person name="Young S."/>
            <person name="Zeng Q."/>
            <person name="Koehrsen M."/>
            <person name="Alvarado L."/>
            <person name="Berlin A."/>
            <person name="Chapman S.B."/>
            <person name="Chen Z."/>
            <person name="Freedman E."/>
            <person name="Gellesch M."/>
            <person name="Goldberg J."/>
            <person name="Griggs A."/>
            <person name="Gujja S."/>
            <person name="Heilman E.R."/>
            <person name="Heiman D."/>
            <person name="Hepburn T."/>
            <person name="Howarth C."/>
            <person name="Jen D."/>
            <person name="Larson L."/>
            <person name="Mehta T."/>
            <person name="Neiman D."/>
            <person name="Pearson M."/>
            <person name="Roberts A."/>
            <person name="Saif S."/>
            <person name="Shea T."/>
            <person name="Shenoy N."/>
            <person name="Sisk P."/>
            <person name="Stolte C."/>
            <person name="Sykes S."/>
            <person name="Walk T."/>
            <person name="White J."/>
            <person name="Yandava C."/>
            <person name="Haas B."/>
            <person name="Nusbaum C."/>
            <person name="Birren B."/>
        </authorList>
    </citation>
    <scope>NUCLEOTIDE SEQUENCE</scope>
    <source>
        <strain evidence="3">R3-111a-1</strain>
    </source>
</reference>
<dbReference type="EnsemblFungi" id="EJT76871">
    <property type="protein sequence ID" value="EJT76871"/>
    <property type="gene ID" value="GGTG_06785"/>
</dbReference>
<sequence>MGKKKKSKAGARAAAGAGPAKKRQKRLRHQTDRRITPGPLPPGVVARIPAPVITSKHRTYLEFVENKDKKKKLEFEVTTAREPPPGFEFVPVGNPDLTKACKELSRGQDAMIFIVSDAKEADANRLGIHMNRVGHHIRRTIVEEARAQLGQPLEYFLETVTGNPEPIPESQDEINAQADGVIRDLFPRMPNTDRQMIIDHSFRKGQENRTVGLAANITLSRRVQLAVLAHIRHTHTRYDQLIREVGWSNARKAVESVCLDFLVKWRGDEETGRDQLDEILREIIVISDSEDSDSDDDTDSDASDDDISDDSRPGTASRGSISSGDPPTDQAIVVPDMPEVGDVVIYDEAIPHDFQLRRPVHRRLNSRNVQRYEAAAQSRWQQARDRVRHEPARDASASRPVATPKAGAAGQADQTQARETSRQPFDLYGRPSVPRDHHNLPSHQGGQEVQARESLPPVAGPEPVPVYRRAYQHTVSHGGIPVISEHENPVDYRALRPTTERPELKDYLVPSVEPRSPQADDSSSPIFVRSLPPRSQQPQPHLLHRPSVNGQAVRRRSRSPLDRGLHHSTVPYLVRERDPLPSRTRVDDERHPEDARAPYGSTAPLPRGGLEGYMEPMRLRSPSYPGHIPREVQRPGPRDGHVVAYSRAPPNNDPRPVMRTDTRVPPGFDYQESRILRTERHPIVVEDWEHGAQRVLLVPSRRVHPEHTPHLKYEGDMRMQQGGGHAPVTALGELPRRTPPHGYAQPLRAGGVRYERQPSREYVPVAGVYSQPNPHPPAPAPARPPSPLFYERIRIDDQMHHPAAAGGFTGRYGGGFTPINVDQHGRSLLGGPSGDQSFPIHNNPEYLPRTYPPNGLGGVPRPQHPPAPAHQRSEYIQLD</sequence>
<evidence type="ECO:0000313" key="4">
    <source>
        <dbReference type="EnsemblFungi" id="EJT76871"/>
    </source>
</evidence>
<dbReference type="PANTHER" id="PTHR38113:SF1">
    <property type="entry name" value="DUF2293 DOMAIN-CONTAINING PROTEIN"/>
    <property type="match status" value="1"/>
</dbReference>
<feature type="domain" description="DUF2293" evidence="2">
    <location>
        <begin position="182"/>
        <end position="266"/>
    </location>
</feature>
<feature type="compositionally biased region" description="Basic and acidic residues" evidence="1">
    <location>
        <begin position="574"/>
        <end position="596"/>
    </location>
</feature>
<feature type="compositionally biased region" description="Low complexity" evidence="1">
    <location>
        <begin position="529"/>
        <end position="541"/>
    </location>
</feature>
<dbReference type="EMBL" id="GL385397">
    <property type="protein sequence ID" value="EJT76871.1"/>
    <property type="molecule type" value="Genomic_DNA"/>
</dbReference>
<feature type="compositionally biased region" description="Basic and acidic residues" evidence="1">
    <location>
        <begin position="494"/>
        <end position="506"/>
    </location>
</feature>
<dbReference type="GeneID" id="20347243"/>
<evidence type="ECO:0000313" key="5">
    <source>
        <dbReference type="Proteomes" id="UP000006039"/>
    </source>
</evidence>
<dbReference type="AlphaFoldDB" id="J3NZT8"/>
<feature type="region of interest" description="Disordered" evidence="1">
    <location>
        <begin position="646"/>
        <end position="668"/>
    </location>
</feature>
<reference evidence="4" key="4">
    <citation type="journal article" date="2015" name="G3 (Bethesda)">
        <title>Genome sequences of three phytopathogenic species of the Magnaporthaceae family of fungi.</title>
        <authorList>
            <person name="Okagaki L.H."/>
            <person name="Nunes C.C."/>
            <person name="Sailsbery J."/>
            <person name="Clay B."/>
            <person name="Brown D."/>
            <person name="John T."/>
            <person name="Oh Y."/>
            <person name="Young N."/>
            <person name="Fitzgerald M."/>
            <person name="Haas B.J."/>
            <person name="Zeng Q."/>
            <person name="Young S."/>
            <person name="Adiconis X."/>
            <person name="Fan L."/>
            <person name="Levin J.Z."/>
            <person name="Mitchell T.K."/>
            <person name="Okubara P.A."/>
            <person name="Farman M.L."/>
            <person name="Kohn L.M."/>
            <person name="Birren B."/>
            <person name="Ma L.-J."/>
            <person name="Dean R.A."/>
        </authorList>
    </citation>
    <scope>NUCLEOTIDE SEQUENCE</scope>
    <source>
        <strain evidence="4">R3-111a-1</strain>
    </source>
</reference>
<feature type="region of interest" description="Disordered" evidence="1">
    <location>
        <begin position="829"/>
        <end position="879"/>
    </location>
</feature>
<evidence type="ECO:0000259" key="2">
    <source>
        <dbReference type="Pfam" id="PF10056"/>
    </source>
</evidence>
<dbReference type="Pfam" id="PF10056">
    <property type="entry name" value="DUF2293"/>
    <property type="match status" value="1"/>
</dbReference>
<dbReference type="HOGENOM" id="CLU_006657_0_0_1"/>
<feature type="region of interest" description="Disordered" evidence="1">
    <location>
        <begin position="494"/>
        <end position="616"/>
    </location>
</feature>
<feature type="region of interest" description="Disordered" evidence="1">
    <location>
        <begin position="1"/>
        <end position="43"/>
    </location>
</feature>
<proteinExistence type="predicted"/>
<feature type="compositionally biased region" description="Low complexity" evidence="1">
    <location>
        <begin position="10"/>
        <end position="19"/>
    </location>
</feature>
<gene>
    <name evidence="4" type="primary">20347243</name>
    <name evidence="3" type="ORF">GGTG_06785</name>
</gene>
<dbReference type="RefSeq" id="XP_009222871.1">
    <property type="nucleotide sequence ID" value="XM_009224607.1"/>
</dbReference>